<evidence type="ECO:0000256" key="6">
    <source>
        <dbReference type="ARBA" id="ARBA00022898"/>
    </source>
</evidence>
<dbReference type="PIRSF" id="PIRSF000521">
    <property type="entry name" value="Transaminase_4ab_Lys_Orn"/>
    <property type="match status" value="1"/>
</dbReference>
<dbReference type="CDD" id="cd00610">
    <property type="entry name" value="OAT_like"/>
    <property type="match status" value="1"/>
</dbReference>
<dbReference type="SUPFAM" id="SSF53383">
    <property type="entry name" value="PLP-dependent transferases"/>
    <property type="match status" value="1"/>
</dbReference>
<evidence type="ECO:0000313" key="10">
    <source>
        <dbReference type="Proteomes" id="UP001232001"/>
    </source>
</evidence>
<protein>
    <recommendedName>
        <fullName evidence="3">ornithine aminotransferase</fullName>
        <ecNumber evidence="3">2.6.1.13</ecNumber>
    </recommendedName>
    <alternativeName>
        <fullName evidence="7">Ornithine--oxo-acid aminotransferase</fullName>
    </alternativeName>
</protein>
<keyword evidence="6 8" id="KW-0663">Pyridoxal phosphate</keyword>
<dbReference type="GO" id="GO:0004587">
    <property type="term" value="F:ornithine aminotransferase activity"/>
    <property type="evidence" value="ECO:0007669"/>
    <property type="project" value="UniProtKB-EC"/>
</dbReference>
<comment type="similarity">
    <text evidence="8">Belongs to the class-III pyridoxal-phosphate-dependent aminotransferase family.</text>
</comment>
<reference evidence="9 10" key="1">
    <citation type="submission" date="2023-04" db="EMBL/GenBank/DDBJ databases">
        <title>Tenacibaculum tangerinum sp. nov., isolated from sea tidal flat of South Korea.</title>
        <authorList>
            <person name="Lee S.H."/>
            <person name="Kim J.-J."/>
        </authorList>
    </citation>
    <scope>NUCLEOTIDE SEQUENCE [LARGE SCALE GENOMIC DNA]</scope>
    <source>
        <strain evidence="9 10">GRR-S3-23</strain>
    </source>
</reference>
<evidence type="ECO:0000256" key="2">
    <source>
        <dbReference type="ARBA" id="ARBA00004998"/>
    </source>
</evidence>
<name>A0ABY8L789_9FLAO</name>
<keyword evidence="10" id="KW-1185">Reference proteome</keyword>
<dbReference type="EMBL" id="CP122539">
    <property type="protein sequence ID" value="WGH75959.1"/>
    <property type="molecule type" value="Genomic_DNA"/>
</dbReference>
<gene>
    <name evidence="9" type="primary">rocD</name>
    <name evidence="9" type="ORF">P8625_01985</name>
</gene>
<sequence length="426" mass="46597">MAVLDQLTSQQAIDLENKYGAHNYHPLPVVLSKGEGVYVWDVEGKKYYDFLSAYSAVNQGHCHPKIVGAMVNQAQTLTLTSRAFYNDMLGRYEKFATEYFGFDKLLPMNTGAEAVETALKICRKWAYEIKGIEENEAQIIVCENNFHGRTTTIISFSSDSVARKNFGPFTKGFIKIEYDNLQALEEALESNDNIAGFMVEPIQGEAGVYVPSEGYLAAAKALCKKHNVLFIADEVQTGIARTGRLLATCGNCSCEDKNCSGSPEAKPDVLILGKALSGGAYPVSAVLANDGIMNVIEPGNHGSTFGGNPVAAAVAIAALEVVRDEKLAENADRLGKIFRQELAEFAKENELVSLVRGKGLLNAIVINDTEDSSTAWDICIKLRDNGLLAKPTHGNIIRFAPPLVMNEEELRDCIRIIKKTITEFEK</sequence>
<dbReference type="Pfam" id="PF00202">
    <property type="entry name" value="Aminotran_3"/>
    <property type="match status" value="1"/>
</dbReference>
<proteinExistence type="inferred from homology"/>
<evidence type="ECO:0000256" key="1">
    <source>
        <dbReference type="ARBA" id="ARBA00001933"/>
    </source>
</evidence>
<keyword evidence="4 9" id="KW-0032">Aminotransferase</keyword>
<evidence type="ECO:0000313" key="9">
    <source>
        <dbReference type="EMBL" id="WGH75959.1"/>
    </source>
</evidence>
<comment type="cofactor">
    <cofactor evidence="1">
        <name>pyridoxal 5'-phosphate</name>
        <dbReference type="ChEBI" id="CHEBI:597326"/>
    </cofactor>
</comment>
<dbReference type="InterPro" id="IPR015422">
    <property type="entry name" value="PyrdxlP-dep_Trfase_small"/>
</dbReference>
<dbReference type="Gene3D" id="3.90.1150.10">
    <property type="entry name" value="Aspartate Aminotransferase, domain 1"/>
    <property type="match status" value="1"/>
</dbReference>
<dbReference type="InterPro" id="IPR010164">
    <property type="entry name" value="Orn_aminotrans"/>
</dbReference>
<dbReference type="RefSeq" id="WP_279651830.1">
    <property type="nucleotide sequence ID" value="NZ_CP122539.1"/>
</dbReference>
<evidence type="ECO:0000256" key="3">
    <source>
        <dbReference type="ARBA" id="ARBA00012924"/>
    </source>
</evidence>
<keyword evidence="5 9" id="KW-0808">Transferase</keyword>
<dbReference type="PANTHER" id="PTHR11986">
    <property type="entry name" value="AMINOTRANSFERASE CLASS III"/>
    <property type="match status" value="1"/>
</dbReference>
<dbReference type="EC" id="2.6.1.13" evidence="3"/>
<dbReference type="InterPro" id="IPR005814">
    <property type="entry name" value="Aminotrans_3"/>
</dbReference>
<evidence type="ECO:0000256" key="7">
    <source>
        <dbReference type="ARBA" id="ARBA00030587"/>
    </source>
</evidence>
<evidence type="ECO:0000256" key="5">
    <source>
        <dbReference type="ARBA" id="ARBA00022679"/>
    </source>
</evidence>
<evidence type="ECO:0000256" key="4">
    <source>
        <dbReference type="ARBA" id="ARBA00022576"/>
    </source>
</evidence>
<evidence type="ECO:0000256" key="8">
    <source>
        <dbReference type="RuleBase" id="RU003560"/>
    </source>
</evidence>
<dbReference type="PANTHER" id="PTHR11986:SF18">
    <property type="entry name" value="ORNITHINE AMINOTRANSFERASE, MITOCHONDRIAL"/>
    <property type="match status" value="1"/>
</dbReference>
<dbReference type="NCBIfam" id="TIGR01885">
    <property type="entry name" value="Orn_aminotrans"/>
    <property type="match status" value="1"/>
</dbReference>
<comment type="pathway">
    <text evidence="2">Amino-acid biosynthesis; L-proline biosynthesis; L-glutamate 5-semialdehyde from L-ornithine: step 1/1.</text>
</comment>
<dbReference type="Gene3D" id="3.40.640.10">
    <property type="entry name" value="Type I PLP-dependent aspartate aminotransferase-like (Major domain)"/>
    <property type="match status" value="1"/>
</dbReference>
<dbReference type="Proteomes" id="UP001232001">
    <property type="component" value="Chromosome"/>
</dbReference>
<organism evidence="9 10">
    <name type="scientific">Tenacibaculum tangerinum</name>
    <dbReference type="NCBI Taxonomy" id="3038772"/>
    <lineage>
        <taxon>Bacteria</taxon>
        <taxon>Pseudomonadati</taxon>
        <taxon>Bacteroidota</taxon>
        <taxon>Flavobacteriia</taxon>
        <taxon>Flavobacteriales</taxon>
        <taxon>Flavobacteriaceae</taxon>
        <taxon>Tenacibaculum</taxon>
    </lineage>
</organism>
<accession>A0ABY8L789</accession>
<dbReference type="InterPro" id="IPR050103">
    <property type="entry name" value="Class-III_PLP-dep_AT"/>
</dbReference>
<dbReference type="InterPro" id="IPR015424">
    <property type="entry name" value="PyrdxlP-dep_Trfase"/>
</dbReference>
<dbReference type="InterPro" id="IPR015421">
    <property type="entry name" value="PyrdxlP-dep_Trfase_major"/>
</dbReference>